<dbReference type="SMART" id="SM00421">
    <property type="entry name" value="HTH_LUXR"/>
    <property type="match status" value="1"/>
</dbReference>
<name>A0A2V4LLN6_AQUAC</name>
<sequence length="877" mass="97900">MEDRKPPVAAPVGFARAELLELLCRSEQFPLTLLLAPAGSGKSTLLAQWQADRPFGSVVHYSLQARDNEPVRFFRHLAENIRAQVEDFDLSWFNPFAAEMHQSPEVLGEYLADALNRIERRLYLVLDDFQCIGQPIILDVLSAMLERLAGNTRVILSGRNHPGFSLSRLKLDNKLLCIDQHDMRLSPVQIQHLNAYLGGPDLSPAYVGSLMAMTEGWMVGVKMALMAYARFGTEALQRFGGGHPEIVDYFGHVVLKKLSPQLHDFLLCSAIFERFDGELCDRVLDRSGSALLLEDLAARELFMLPVDEYPGCYRYHALLHDFLARRLAMYKPQEVAQLHRRAALVLQQRGDLELALQHAQRSGDRALFHGLLGEACEQWVRSGHFAEVLKWLEPLSEAELCAQSRLLVPMTYALTLSRRFHRARYCLDELVARCAGQPGLEEPTRQLLALNLELFQHDLAFDPGQRWSDLLAAGVASDIRALALSILAYHHLMHGRLEQSIQLALEAKALLASTGQLFLESYADLIIALCNRNAGRATSARKDVCLDYQRTERSSPAWVNRATAMVVALYEQNQLVAAQQLCEDLMAMVTSSSATETIATVHITLSRLLHRRQSQGRATRLLEQLSRILQLGNYARFASQAAQESMRQAYLDGRPAALDALAQRLGIEERLAAGEWERVRPYEECWERYGLAAVYWLVMRGAQPRACRILKVLAQALQNSEMKARALVVEANLLVLNAPQLGADEQDRALLALVERFGIVNINRSVFDEAPGFAEAVFGLLRSGRLQAPEAYREAYADFLQGTGQAPPALLSESLKQLTDKEAAIFACLLKGLSNSEISVSTGIALSTTKWHLKNIYSKLSLSGRTEAILAMQARNG</sequence>
<keyword evidence="3" id="KW-0804">Transcription</keyword>
<dbReference type="Gene3D" id="3.40.50.300">
    <property type="entry name" value="P-loop containing nucleotide triphosphate hydrolases"/>
    <property type="match status" value="1"/>
</dbReference>
<keyword evidence="1" id="KW-0805">Transcription regulation</keyword>
<dbReference type="CDD" id="cd06170">
    <property type="entry name" value="LuxR_C_like"/>
    <property type="match status" value="1"/>
</dbReference>
<dbReference type="Proteomes" id="UP000248146">
    <property type="component" value="Unassembled WGS sequence"/>
</dbReference>
<evidence type="ECO:0000259" key="4">
    <source>
        <dbReference type="PROSITE" id="PS50043"/>
    </source>
</evidence>
<dbReference type="OrthoDB" id="1123107at2"/>
<dbReference type="GO" id="GO:0006355">
    <property type="term" value="P:regulation of DNA-templated transcription"/>
    <property type="evidence" value="ECO:0007669"/>
    <property type="project" value="InterPro"/>
</dbReference>
<dbReference type="Gene3D" id="1.10.10.10">
    <property type="entry name" value="Winged helix-like DNA-binding domain superfamily/Winged helix DNA-binding domain"/>
    <property type="match status" value="1"/>
</dbReference>
<dbReference type="SUPFAM" id="SSF46894">
    <property type="entry name" value="C-terminal effector domain of the bipartite response regulators"/>
    <property type="match status" value="1"/>
</dbReference>
<feature type="domain" description="HTH luxR-type" evidence="4">
    <location>
        <begin position="811"/>
        <end position="876"/>
    </location>
</feature>
<dbReference type="AlphaFoldDB" id="A0A2V4LLN6"/>
<dbReference type="Pfam" id="PF00196">
    <property type="entry name" value="GerE"/>
    <property type="match status" value="1"/>
</dbReference>
<evidence type="ECO:0000256" key="3">
    <source>
        <dbReference type="ARBA" id="ARBA00023163"/>
    </source>
</evidence>
<reference evidence="5 6" key="1">
    <citation type="submission" date="2018-06" db="EMBL/GenBank/DDBJ databases">
        <title>Pseudomonas diversity within urban Lake Michigan freshwaters.</title>
        <authorList>
            <person name="Batrich M."/>
            <person name="Hatzopoulos T."/>
            <person name="Putonti C."/>
        </authorList>
    </citation>
    <scope>NUCLEOTIDE SEQUENCE [LARGE SCALE GENOMIC DNA]</scope>
    <source>
        <strain evidence="5 6">MB-090714</strain>
    </source>
</reference>
<gene>
    <name evidence="5" type="ORF">DMO17_08495</name>
</gene>
<comment type="caution">
    <text evidence="5">The sequence shown here is derived from an EMBL/GenBank/DDBJ whole genome shotgun (WGS) entry which is preliminary data.</text>
</comment>
<dbReference type="SUPFAM" id="SSF52540">
    <property type="entry name" value="P-loop containing nucleoside triphosphate hydrolases"/>
    <property type="match status" value="1"/>
</dbReference>
<accession>A0A2V4LLN6</accession>
<evidence type="ECO:0000313" key="5">
    <source>
        <dbReference type="EMBL" id="PYC25710.1"/>
    </source>
</evidence>
<keyword evidence="2" id="KW-0238">DNA-binding</keyword>
<dbReference type="InterPro" id="IPR059106">
    <property type="entry name" value="WHD_MalT"/>
</dbReference>
<proteinExistence type="predicted"/>
<dbReference type="InterPro" id="IPR027417">
    <property type="entry name" value="P-loop_NTPase"/>
</dbReference>
<dbReference type="InterPro" id="IPR049945">
    <property type="entry name" value="AAA_22"/>
</dbReference>
<dbReference type="PRINTS" id="PR00038">
    <property type="entry name" value="HTHLUXR"/>
</dbReference>
<dbReference type="GO" id="GO:0003677">
    <property type="term" value="F:DNA binding"/>
    <property type="evidence" value="ECO:0007669"/>
    <property type="project" value="UniProtKB-KW"/>
</dbReference>
<evidence type="ECO:0000256" key="2">
    <source>
        <dbReference type="ARBA" id="ARBA00023125"/>
    </source>
</evidence>
<dbReference type="Pfam" id="PF13401">
    <property type="entry name" value="AAA_22"/>
    <property type="match status" value="1"/>
</dbReference>
<dbReference type="PANTHER" id="PTHR44688:SF16">
    <property type="entry name" value="DNA-BINDING TRANSCRIPTIONAL ACTIVATOR DEVR_DOSR"/>
    <property type="match status" value="1"/>
</dbReference>
<dbReference type="Pfam" id="PF25873">
    <property type="entry name" value="WHD_MalT"/>
    <property type="match status" value="1"/>
</dbReference>
<dbReference type="InterPro" id="IPR016032">
    <property type="entry name" value="Sig_transdc_resp-reg_C-effctor"/>
</dbReference>
<dbReference type="RefSeq" id="WP_110682061.1">
    <property type="nucleotide sequence ID" value="NZ_QJRX01000004.1"/>
</dbReference>
<dbReference type="EMBL" id="QJRX01000004">
    <property type="protein sequence ID" value="PYC25710.1"/>
    <property type="molecule type" value="Genomic_DNA"/>
</dbReference>
<dbReference type="PANTHER" id="PTHR44688">
    <property type="entry name" value="DNA-BINDING TRANSCRIPTIONAL ACTIVATOR DEVR_DOSR"/>
    <property type="match status" value="1"/>
</dbReference>
<organism evidence="5 6">
    <name type="scientific">Aquipseudomonas alcaligenes</name>
    <name type="common">Pseudomonas alcaligenes</name>
    <dbReference type="NCBI Taxonomy" id="43263"/>
    <lineage>
        <taxon>Bacteria</taxon>
        <taxon>Pseudomonadati</taxon>
        <taxon>Pseudomonadota</taxon>
        <taxon>Gammaproteobacteria</taxon>
        <taxon>Pseudomonadales</taxon>
        <taxon>Pseudomonadaceae</taxon>
        <taxon>Aquipseudomonas</taxon>
    </lineage>
</organism>
<dbReference type="PROSITE" id="PS50043">
    <property type="entry name" value="HTH_LUXR_2"/>
    <property type="match status" value="1"/>
</dbReference>
<evidence type="ECO:0000256" key="1">
    <source>
        <dbReference type="ARBA" id="ARBA00023015"/>
    </source>
</evidence>
<dbReference type="InterPro" id="IPR000792">
    <property type="entry name" value="Tscrpt_reg_LuxR_C"/>
</dbReference>
<evidence type="ECO:0000313" key="6">
    <source>
        <dbReference type="Proteomes" id="UP000248146"/>
    </source>
</evidence>
<dbReference type="GO" id="GO:0016887">
    <property type="term" value="F:ATP hydrolysis activity"/>
    <property type="evidence" value="ECO:0007669"/>
    <property type="project" value="InterPro"/>
</dbReference>
<dbReference type="InterPro" id="IPR036388">
    <property type="entry name" value="WH-like_DNA-bd_sf"/>
</dbReference>
<protein>
    <submittedName>
        <fullName evidence="5">LuxR family transcriptional regulator</fullName>
    </submittedName>
</protein>